<name>A0AB33IWP4_9BACT</name>
<protein>
    <recommendedName>
        <fullName evidence="2">Lipoprotein</fullName>
    </recommendedName>
</protein>
<gene>
    <name evidence="1" type="ORF">GTC17253_01430</name>
</gene>
<dbReference type="PROSITE" id="PS51257">
    <property type="entry name" value="PROKAR_LIPOPROTEIN"/>
    <property type="match status" value="1"/>
</dbReference>
<evidence type="ECO:0008006" key="2">
    <source>
        <dbReference type="Google" id="ProtNLM"/>
    </source>
</evidence>
<dbReference type="AlphaFoldDB" id="A0AB33IWP4"/>
<evidence type="ECO:0000313" key="1">
    <source>
        <dbReference type="EMBL" id="BFO70177.1"/>
    </source>
</evidence>
<dbReference type="EMBL" id="AP035785">
    <property type="protein sequence ID" value="BFO70177.1"/>
    <property type="molecule type" value="Genomic_DNA"/>
</dbReference>
<accession>A0AB33IWP4</accession>
<proteinExistence type="predicted"/>
<reference evidence="1" key="1">
    <citation type="submission" date="2024-07" db="EMBL/GenBank/DDBJ databases">
        <title>Complete genome sequence of Prevotella sp. YM-2024 GTC17253.</title>
        <authorList>
            <person name="Hayashi M."/>
            <person name="Muto Y."/>
            <person name="Tanaka K."/>
            <person name="Niwa H."/>
        </authorList>
    </citation>
    <scope>NUCLEOTIDE SEQUENCE</scope>
    <source>
        <strain evidence="1">GTC17253</strain>
    </source>
</reference>
<sequence>MKIRTLFVLGIVSLALVACGGKKDNREEKPNGLLAGAELLHRDKAVYGLACEGCTDSVVVLLPPDGSDPVTYNIINAHRNNQIYGKVKIGDWITVVLDDNNKKVATSVVDLDDLRGIWCYVVMPQMRDYDKMSKHLQQTMMRDMPDSVKATYLIPREYGFWLRRNWVAQSVGYVGEKSSLEDESPVVYPQLGYFTGWRMWNGKLVVARLAYPYGTVNEKKGDSLIYDTCNIDYLKDDSLVLSSDGISRGYYRKKNINDVNKKAIAIAAMLKRKALKQATQ</sequence>
<organism evidence="1">
    <name type="scientific">Prevotella sp. GTC17253</name>
    <dbReference type="NCBI Taxonomy" id="3236793"/>
    <lineage>
        <taxon>Bacteria</taxon>
        <taxon>Pseudomonadati</taxon>
        <taxon>Bacteroidota</taxon>
        <taxon>Bacteroidia</taxon>
        <taxon>Bacteroidales</taxon>
        <taxon>Prevotellaceae</taxon>
        <taxon>Prevotella</taxon>
    </lineage>
</organism>